<evidence type="ECO:0000256" key="1">
    <source>
        <dbReference type="SAM" id="MobiDB-lite"/>
    </source>
</evidence>
<dbReference type="InterPro" id="IPR011009">
    <property type="entry name" value="Kinase-like_dom_sf"/>
</dbReference>
<feature type="domain" description="Aminoglycoside phosphotransferase" evidence="2">
    <location>
        <begin position="80"/>
        <end position="325"/>
    </location>
</feature>
<evidence type="ECO:0000313" key="3">
    <source>
        <dbReference type="EMBL" id="KAK3323755.1"/>
    </source>
</evidence>
<dbReference type="GO" id="GO:0016301">
    <property type="term" value="F:kinase activity"/>
    <property type="evidence" value="ECO:0007669"/>
    <property type="project" value="UniProtKB-KW"/>
</dbReference>
<name>A0AAE0IEP8_9PEZI</name>
<proteinExistence type="predicted"/>
<accession>A0AAE0IEP8</accession>
<dbReference type="AlphaFoldDB" id="A0AAE0IEP8"/>
<dbReference type="CDD" id="cd05120">
    <property type="entry name" value="APH_ChoK_like"/>
    <property type="match status" value="1"/>
</dbReference>
<comment type="caution">
    <text evidence="3">The sequence shown here is derived from an EMBL/GenBank/DDBJ whole genome shotgun (WGS) entry which is preliminary data.</text>
</comment>
<organism evidence="3 4">
    <name type="scientific">Cercophora scortea</name>
    <dbReference type="NCBI Taxonomy" id="314031"/>
    <lineage>
        <taxon>Eukaryota</taxon>
        <taxon>Fungi</taxon>
        <taxon>Dikarya</taxon>
        <taxon>Ascomycota</taxon>
        <taxon>Pezizomycotina</taxon>
        <taxon>Sordariomycetes</taxon>
        <taxon>Sordariomycetidae</taxon>
        <taxon>Sordariales</taxon>
        <taxon>Lasiosphaeriaceae</taxon>
        <taxon>Cercophora</taxon>
    </lineage>
</organism>
<dbReference type="PANTHER" id="PTHR21310:SF56">
    <property type="entry name" value="AMINOGLYCOSIDE PHOSPHOTRANSFERASE DOMAIN-CONTAINING PROTEIN"/>
    <property type="match status" value="1"/>
</dbReference>
<dbReference type="InterPro" id="IPR051678">
    <property type="entry name" value="AGP_Transferase"/>
</dbReference>
<sequence length="421" mass="47147">MSSPSGSIPRSDDSDDRDSSSVYSETSTLVWDHEAFDTFQSRVLDLAVTTLWPGTAVDDITVERLRGGGYNRIIGLSRAHDDGQTHYILRIPRMDSARIENEVATLRFIQQRTRIPVPEVVAFDDTDDNCIGSPYTLQKRVPGTRLLSLFPTMSHQERLKIAIELGGIYKQMLAVRSATPGIFVPSIETPPTASGFGVAPLQLADPILLGQLQAPRAIDTQLVKPYREGAPAVSVYEMLTTLFRAERERLLGRNNKDTFGTKLIDRFSRMASDLEAEGWLVNDRYTIAHWDLAPRNILVNPSGDQQAPLITGILDWDCAILGPMFMTCEPPLWIWAWSDDDEDEDERIANDDPATPEARELKKVFENTAGPDYLRYAYQPAYRLARHLVRFAIEGVHSSQGLQGAEAMLDEWAEIRKEGGQ</sequence>
<dbReference type="InterPro" id="IPR002575">
    <property type="entry name" value="Aminoglycoside_PTrfase"/>
</dbReference>
<dbReference type="Gene3D" id="3.30.200.20">
    <property type="entry name" value="Phosphorylase Kinase, domain 1"/>
    <property type="match status" value="1"/>
</dbReference>
<keyword evidence="3" id="KW-0808">Transferase</keyword>
<dbReference type="PANTHER" id="PTHR21310">
    <property type="entry name" value="AMINOGLYCOSIDE PHOSPHOTRANSFERASE-RELATED-RELATED"/>
    <property type="match status" value="1"/>
</dbReference>
<keyword evidence="4" id="KW-1185">Reference proteome</keyword>
<dbReference type="EMBL" id="JAUEPO010000004">
    <property type="protein sequence ID" value="KAK3323755.1"/>
    <property type="molecule type" value="Genomic_DNA"/>
</dbReference>
<keyword evidence="3" id="KW-0418">Kinase</keyword>
<dbReference type="SUPFAM" id="SSF56112">
    <property type="entry name" value="Protein kinase-like (PK-like)"/>
    <property type="match status" value="1"/>
</dbReference>
<dbReference type="Proteomes" id="UP001286456">
    <property type="component" value="Unassembled WGS sequence"/>
</dbReference>
<dbReference type="Gene3D" id="3.90.1200.10">
    <property type="match status" value="1"/>
</dbReference>
<gene>
    <name evidence="3" type="ORF">B0T19DRAFT_426863</name>
</gene>
<feature type="region of interest" description="Disordered" evidence="1">
    <location>
        <begin position="1"/>
        <end position="21"/>
    </location>
</feature>
<evidence type="ECO:0000313" key="4">
    <source>
        <dbReference type="Proteomes" id="UP001286456"/>
    </source>
</evidence>
<evidence type="ECO:0000259" key="2">
    <source>
        <dbReference type="Pfam" id="PF01636"/>
    </source>
</evidence>
<reference evidence="3" key="2">
    <citation type="submission" date="2023-06" db="EMBL/GenBank/DDBJ databases">
        <authorList>
            <consortium name="Lawrence Berkeley National Laboratory"/>
            <person name="Haridas S."/>
            <person name="Hensen N."/>
            <person name="Bonometti L."/>
            <person name="Westerberg I."/>
            <person name="Brannstrom I.O."/>
            <person name="Guillou S."/>
            <person name="Cros-Aarteil S."/>
            <person name="Calhoun S."/>
            <person name="Kuo A."/>
            <person name="Mondo S."/>
            <person name="Pangilinan J."/>
            <person name="Riley R."/>
            <person name="Labutti K."/>
            <person name="Andreopoulos B."/>
            <person name="Lipzen A."/>
            <person name="Chen C."/>
            <person name="Yanf M."/>
            <person name="Daum C."/>
            <person name="Ng V."/>
            <person name="Clum A."/>
            <person name="Steindorff A."/>
            <person name="Ohm R."/>
            <person name="Martin F."/>
            <person name="Silar P."/>
            <person name="Natvig D."/>
            <person name="Lalanne C."/>
            <person name="Gautier V."/>
            <person name="Ament-Velasquez S.L."/>
            <person name="Kruys A."/>
            <person name="Hutchinson M.I."/>
            <person name="Powell A.J."/>
            <person name="Barry K."/>
            <person name="Miller A.N."/>
            <person name="Grigoriev I.V."/>
            <person name="Debuchy R."/>
            <person name="Gladieux P."/>
            <person name="Thoren M.H."/>
            <person name="Johannesson H."/>
        </authorList>
    </citation>
    <scope>NUCLEOTIDE SEQUENCE</scope>
    <source>
        <strain evidence="3">SMH4131-1</strain>
    </source>
</reference>
<dbReference type="Pfam" id="PF01636">
    <property type="entry name" value="APH"/>
    <property type="match status" value="1"/>
</dbReference>
<protein>
    <submittedName>
        <fullName evidence="3">Kinase-like domain-containing protein</fullName>
    </submittedName>
</protein>
<reference evidence="3" key="1">
    <citation type="journal article" date="2023" name="Mol. Phylogenet. Evol.">
        <title>Genome-scale phylogeny and comparative genomics of the fungal order Sordariales.</title>
        <authorList>
            <person name="Hensen N."/>
            <person name="Bonometti L."/>
            <person name="Westerberg I."/>
            <person name="Brannstrom I.O."/>
            <person name="Guillou S."/>
            <person name="Cros-Aarteil S."/>
            <person name="Calhoun S."/>
            <person name="Haridas S."/>
            <person name="Kuo A."/>
            <person name="Mondo S."/>
            <person name="Pangilinan J."/>
            <person name="Riley R."/>
            <person name="LaButti K."/>
            <person name="Andreopoulos B."/>
            <person name="Lipzen A."/>
            <person name="Chen C."/>
            <person name="Yan M."/>
            <person name="Daum C."/>
            <person name="Ng V."/>
            <person name="Clum A."/>
            <person name="Steindorff A."/>
            <person name="Ohm R.A."/>
            <person name="Martin F."/>
            <person name="Silar P."/>
            <person name="Natvig D.O."/>
            <person name="Lalanne C."/>
            <person name="Gautier V."/>
            <person name="Ament-Velasquez S.L."/>
            <person name="Kruys A."/>
            <person name="Hutchinson M.I."/>
            <person name="Powell A.J."/>
            <person name="Barry K."/>
            <person name="Miller A.N."/>
            <person name="Grigoriev I.V."/>
            <person name="Debuchy R."/>
            <person name="Gladieux P."/>
            <person name="Hiltunen Thoren M."/>
            <person name="Johannesson H."/>
        </authorList>
    </citation>
    <scope>NUCLEOTIDE SEQUENCE</scope>
    <source>
        <strain evidence="3">SMH4131-1</strain>
    </source>
</reference>